<feature type="transmembrane region" description="Helical" evidence="14">
    <location>
        <begin position="168"/>
        <end position="191"/>
    </location>
</feature>
<dbReference type="CDD" id="cd06225">
    <property type="entry name" value="HAMP"/>
    <property type="match status" value="1"/>
</dbReference>
<protein>
    <recommendedName>
        <fullName evidence="3">histidine kinase</fullName>
        <ecNumber evidence="3">2.7.13.3</ecNumber>
    </recommendedName>
</protein>
<dbReference type="PROSITE" id="PS50109">
    <property type="entry name" value="HIS_KIN"/>
    <property type="match status" value="1"/>
</dbReference>
<dbReference type="InterPro" id="IPR003661">
    <property type="entry name" value="HisK_dim/P_dom"/>
</dbReference>
<evidence type="ECO:0000313" key="17">
    <source>
        <dbReference type="EMBL" id="GCB28564.1"/>
    </source>
</evidence>
<evidence type="ECO:0000259" key="16">
    <source>
        <dbReference type="PROSITE" id="PS50885"/>
    </source>
</evidence>
<comment type="catalytic activity">
    <reaction evidence="1">
        <text>ATP + protein L-histidine = ADP + protein N-phospho-L-histidine.</text>
        <dbReference type="EC" id="2.7.13.3"/>
    </reaction>
</comment>
<dbReference type="Gene3D" id="6.10.340.10">
    <property type="match status" value="1"/>
</dbReference>
<evidence type="ECO:0000313" key="18">
    <source>
        <dbReference type="Proteomes" id="UP000287361"/>
    </source>
</evidence>
<evidence type="ECO:0000256" key="14">
    <source>
        <dbReference type="SAM" id="Phobius"/>
    </source>
</evidence>
<dbReference type="SMART" id="SM00388">
    <property type="entry name" value="HisKA"/>
    <property type="match status" value="1"/>
</dbReference>
<dbReference type="SUPFAM" id="SSF55874">
    <property type="entry name" value="ATPase domain of HSP90 chaperone/DNA topoisomerase II/histidine kinase"/>
    <property type="match status" value="1"/>
</dbReference>
<evidence type="ECO:0000256" key="3">
    <source>
        <dbReference type="ARBA" id="ARBA00012438"/>
    </source>
</evidence>
<keyword evidence="7 14" id="KW-0812">Transmembrane</keyword>
<evidence type="ECO:0000256" key="8">
    <source>
        <dbReference type="ARBA" id="ARBA00022741"/>
    </source>
</evidence>
<feature type="domain" description="Histidine kinase" evidence="15">
    <location>
        <begin position="252"/>
        <end position="469"/>
    </location>
</feature>
<dbReference type="Pfam" id="PF00672">
    <property type="entry name" value="HAMP"/>
    <property type="match status" value="1"/>
</dbReference>
<sequence length="472" mass="53069">MKNDSIVRKQMMLYMATIAIFVAVVCGALTIFYTKHYMAEKREELIQQGEKIAQAYKKGYRTGNLSELSYELQILESYMGSGVLVINENGEVALASPGFNDEFLEDNRISQTLIERVQNGEIVSVQTKSGQVSDTPMLVVGYPFSEGHLAGILMCRSLPEIEESLKEMYQISVISLFFVSFLGLIVSYVTAKYVALPLMRMNRAAKVIANGNFEERVDVTSSDELGELAQSFNHMAESLQTHEKVQKDFIANISHDLRSPLTSMQGFLTAMLDGTIPPEKREHYLKIVLEETERLSRMTQSIVELSRAQSSAILLDESDFELNELIRWNIEMLEPQLEEKNVQIHGIYEAEQTMVHGDRDKISRVLQNLLGNAAKFSPQNGIIEVETTLDKKKVLVSVKDQGPGISEEDQKYVFDRFFKTDTTRNMDKTGSGIGLAIVREFLQAHGETITVKSEKGKGAAFVFSLKLAKKEN</sequence>
<evidence type="ECO:0000256" key="5">
    <source>
        <dbReference type="ARBA" id="ARBA00022553"/>
    </source>
</evidence>
<evidence type="ECO:0000256" key="11">
    <source>
        <dbReference type="ARBA" id="ARBA00022989"/>
    </source>
</evidence>
<keyword evidence="10" id="KW-0067">ATP-binding</keyword>
<dbReference type="SMART" id="SM00304">
    <property type="entry name" value="HAMP"/>
    <property type="match status" value="1"/>
</dbReference>
<dbReference type="Gene3D" id="1.10.287.130">
    <property type="match status" value="1"/>
</dbReference>
<keyword evidence="8" id="KW-0547">Nucleotide-binding</keyword>
<accession>A0A401LAQ1</accession>
<dbReference type="PANTHER" id="PTHR45528">
    <property type="entry name" value="SENSOR HISTIDINE KINASE CPXA"/>
    <property type="match status" value="1"/>
</dbReference>
<dbReference type="EMBL" id="BHVZ01000001">
    <property type="protein sequence ID" value="GCB28564.1"/>
    <property type="molecule type" value="Genomic_DNA"/>
</dbReference>
<dbReference type="PANTHER" id="PTHR45528:SF1">
    <property type="entry name" value="SENSOR HISTIDINE KINASE CPXA"/>
    <property type="match status" value="1"/>
</dbReference>
<dbReference type="FunFam" id="1.10.287.130:FF:000001">
    <property type="entry name" value="Two-component sensor histidine kinase"/>
    <property type="match status" value="1"/>
</dbReference>
<dbReference type="InterPro" id="IPR050398">
    <property type="entry name" value="HssS/ArlS-like"/>
</dbReference>
<dbReference type="GO" id="GO:0005886">
    <property type="term" value="C:plasma membrane"/>
    <property type="evidence" value="ECO:0007669"/>
    <property type="project" value="UniProtKB-SubCell"/>
</dbReference>
<dbReference type="PROSITE" id="PS50885">
    <property type="entry name" value="HAMP"/>
    <property type="match status" value="1"/>
</dbReference>
<dbReference type="Pfam" id="PF00512">
    <property type="entry name" value="HisKA"/>
    <property type="match status" value="1"/>
</dbReference>
<name>A0A401LAQ1_9FIRM</name>
<dbReference type="InterPro" id="IPR003660">
    <property type="entry name" value="HAMP_dom"/>
</dbReference>
<keyword evidence="11 14" id="KW-1133">Transmembrane helix</keyword>
<keyword evidence="13 14" id="KW-0472">Membrane</keyword>
<dbReference type="InterPro" id="IPR036890">
    <property type="entry name" value="HATPase_C_sf"/>
</dbReference>
<dbReference type="AlphaFoldDB" id="A0A401LAQ1"/>
<dbReference type="GO" id="GO:0000155">
    <property type="term" value="F:phosphorelay sensor kinase activity"/>
    <property type="evidence" value="ECO:0007669"/>
    <property type="project" value="InterPro"/>
</dbReference>
<reference evidence="17 18" key="1">
    <citation type="submission" date="2018-10" db="EMBL/GenBank/DDBJ databases">
        <title>Draft Genome Sequence of Anaerotignum sp. KCTC 15736.</title>
        <authorList>
            <person name="Choi S.H."/>
            <person name="Kim J.S."/>
            <person name="Kang S.W."/>
            <person name="Lee J.S."/>
            <person name="Park S.H."/>
        </authorList>
    </citation>
    <scope>NUCLEOTIDE SEQUENCE [LARGE SCALE GENOMIC DNA]</scope>
    <source>
        <strain evidence="17 18">KCTC 15736</strain>
    </source>
</reference>
<comment type="caution">
    <text evidence="17">The sequence shown here is derived from an EMBL/GenBank/DDBJ whole genome shotgun (WGS) entry which is preliminary data.</text>
</comment>
<dbReference type="InterPro" id="IPR004358">
    <property type="entry name" value="Sig_transdc_His_kin-like_C"/>
</dbReference>
<keyword evidence="9" id="KW-0418">Kinase</keyword>
<dbReference type="EC" id="2.7.13.3" evidence="3"/>
<keyword evidence="18" id="KW-1185">Reference proteome</keyword>
<dbReference type="SUPFAM" id="SSF47384">
    <property type="entry name" value="Homodimeric domain of signal transducing histidine kinase"/>
    <property type="match status" value="1"/>
</dbReference>
<evidence type="ECO:0000256" key="1">
    <source>
        <dbReference type="ARBA" id="ARBA00000085"/>
    </source>
</evidence>
<evidence type="ECO:0000256" key="6">
    <source>
        <dbReference type="ARBA" id="ARBA00022679"/>
    </source>
</evidence>
<evidence type="ECO:0000256" key="9">
    <source>
        <dbReference type="ARBA" id="ARBA00022777"/>
    </source>
</evidence>
<gene>
    <name evidence="17" type="ORF">KGMB03357_02250</name>
</gene>
<dbReference type="SMART" id="SM00387">
    <property type="entry name" value="HATPase_c"/>
    <property type="match status" value="1"/>
</dbReference>
<dbReference type="SUPFAM" id="SSF158472">
    <property type="entry name" value="HAMP domain-like"/>
    <property type="match status" value="1"/>
</dbReference>
<dbReference type="InterPro" id="IPR003594">
    <property type="entry name" value="HATPase_dom"/>
</dbReference>
<evidence type="ECO:0000256" key="2">
    <source>
        <dbReference type="ARBA" id="ARBA00004651"/>
    </source>
</evidence>
<organism evidence="17 18">
    <name type="scientific">Anaerotignum faecicola</name>
    <dbReference type="NCBI Taxonomy" id="2358141"/>
    <lineage>
        <taxon>Bacteria</taxon>
        <taxon>Bacillati</taxon>
        <taxon>Bacillota</taxon>
        <taxon>Clostridia</taxon>
        <taxon>Lachnospirales</taxon>
        <taxon>Anaerotignaceae</taxon>
        <taxon>Anaerotignum</taxon>
    </lineage>
</organism>
<feature type="transmembrane region" description="Helical" evidence="14">
    <location>
        <begin position="12"/>
        <end position="33"/>
    </location>
</feature>
<keyword evidence="5" id="KW-0597">Phosphoprotein</keyword>
<evidence type="ECO:0000259" key="15">
    <source>
        <dbReference type="PROSITE" id="PS50109"/>
    </source>
</evidence>
<dbReference type="OrthoDB" id="9813151at2"/>
<keyword evidence="12" id="KW-0902">Two-component regulatory system</keyword>
<dbReference type="PRINTS" id="PR00344">
    <property type="entry name" value="BCTRLSENSOR"/>
</dbReference>
<keyword evidence="4" id="KW-1003">Cell membrane</keyword>
<evidence type="ECO:0000256" key="10">
    <source>
        <dbReference type="ARBA" id="ARBA00022840"/>
    </source>
</evidence>
<dbReference type="GO" id="GO:0005524">
    <property type="term" value="F:ATP binding"/>
    <property type="evidence" value="ECO:0007669"/>
    <property type="project" value="UniProtKB-KW"/>
</dbReference>
<comment type="subcellular location">
    <subcellularLocation>
        <location evidence="2">Cell membrane</location>
        <topology evidence="2">Multi-pass membrane protein</topology>
    </subcellularLocation>
</comment>
<dbReference type="InterPro" id="IPR005467">
    <property type="entry name" value="His_kinase_dom"/>
</dbReference>
<evidence type="ECO:0000256" key="13">
    <source>
        <dbReference type="ARBA" id="ARBA00023136"/>
    </source>
</evidence>
<dbReference type="FunFam" id="3.30.565.10:FF:000006">
    <property type="entry name" value="Sensor histidine kinase WalK"/>
    <property type="match status" value="1"/>
</dbReference>
<dbReference type="InterPro" id="IPR036097">
    <property type="entry name" value="HisK_dim/P_sf"/>
</dbReference>
<dbReference type="Pfam" id="PF02518">
    <property type="entry name" value="HATPase_c"/>
    <property type="match status" value="1"/>
</dbReference>
<proteinExistence type="predicted"/>
<dbReference type="Gene3D" id="3.30.565.10">
    <property type="entry name" value="Histidine kinase-like ATPase, C-terminal domain"/>
    <property type="match status" value="1"/>
</dbReference>
<dbReference type="CDD" id="cd00082">
    <property type="entry name" value="HisKA"/>
    <property type="match status" value="1"/>
</dbReference>
<evidence type="ECO:0000256" key="7">
    <source>
        <dbReference type="ARBA" id="ARBA00022692"/>
    </source>
</evidence>
<dbReference type="Proteomes" id="UP000287361">
    <property type="component" value="Unassembled WGS sequence"/>
</dbReference>
<feature type="domain" description="HAMP" evidence="16">
    <location>
        <begin position="192"/>
        <end position="244"/>
    </location>
</feature>
<keyword evidence="6" id="KW-0808">Transferase</keyword>
<evidence type="ECO:0000256" key="12">
    <source>
        <dbReference type="ARBA" id="ARBA00023012"/>
    </source>
</evidence>
<evidence type="ECO:0000256" key="4">
    <source>
        <dbReference type="ARBA" id="ARBA00022475"/>
    </source>
</evidence>